<reference evidence="1" key="1">
    <citation type="submission" date="2005-08" db="EMBL/GenBank/DDBJ databases">
        <title>Complete sequence of a megaplasmid of Ralstonia eutropha JMP134.</title>
        <authorList>
            <person name="Copeland A."/>
            <person name="Lucas S."/>
            <person name="Lapidus A."/>
            <person name="Barry K."/>
            <person name="Detter J.C."/>
            <person name="Glavina T."/>
            <person name="Hammon N."/>
            <person name="Israni S."/>
            <person name="Pitluck S."/>
            <person name="Goltsman E."/>
            <person name="Martinez M."/>
            <person name="Vergez L."/>
            <person name="Larimer F."/>
            <person name="Land M."/>
            <person name="Lykidis A."/>
            <person name="Richardson P."/>
        </authorList>
    </citation>
    <scope>NUCLEOTIDE SEQUENCE [LARGE SCALE GENOMIC DNA]</scope>
    <source>
        <strain evidence="1">JMP134</strain>
        <plasmid evidence="1">megaplasmid</plasmid>
    </source>
</reference>
<keyword evidence="1" id="KW-0614">Plasmid</keyword>
<dbReference type="AlphaFoldDB" id="Q46MM0"/>
<organism evidence="1">
    <name type="scientific">Cupriavidus pinatubonensis (strain JMP 134 / LMG 1197)</name>
    <name type="common">Cupriavidus necator (strain JMP 134)</name>
    <dbReference type="NCBI Taxonomy" id="264198"/>
    <lineage>
        <taxon>Bacteria</taxon>
        <taxon>Pseudomonadati</taxon>
        <taxon>Pseudomonadota</taxon>
        <taxon>Betaproteobacteria</taxon>
        <taxon>Burkholderiales</taxon>
        <taxon>Burkholderiaceae</taxon>
        <taxon>Cupriavidus</taxon>
    </lineage>
</organism>
<name>Q46MM0_CUPPJ</name>
<dbReference type="EMBL" id="CP000092">
    <property type="protein sequence ID" value="AAZ65607.1"/>
    <property type="molecule type" value="Genomic_DNA"/>
</dbReference>
<dbReference type="KEGG" id="reu:Reut_C6304"/>
<protein>
    <submittedName>
        <fullName evidence="1">Uncharacterized protein</fullName>
    </submittedName>
</protein>
<gene>
    <name evidence="1" type="ordered locus">Reut_C6304</name>
</gene>
<proteinExistence type="predicted"/>
<geneLocation type="plasmid" evidence="1">
    <name>megaplasmid</name>
</geneLocation>
<sequence length="167" mass="19029">MTVEVLDSVEFVAKRPLRSTKDRLMRNCVQRAMVHCRVLSREAWGLESSCRSTRLNSREARFRWQSLPSSAAQRGRWRWRWVGPRCDDYLIDVVSNVATLVARLVGEYQAACARGVDGEELCSNDGSFHIHIVDMPICDPNTRTYDSPDRLSIHLDRLHPALGVAFG</sequence>
<dbReference type="HOGENOM" id="CLU_1591779_0_0_4"/>
<accession>Q46MM0</accession>
<evidence type="ECO:0000313" key="1">
    <source>
        <dbReference type="EMBL" id="AAZ65607.1"/>
    </source>
</evidence>